<dbReference type="PRINTS" id="PR00455">
    <property type="entry name" value="HTHTETR"/>
</dbReference>
<dbReference type="Proteomes" id="UP000031524">
    <property type="component" value="Chromosome"/>
</dbReference>
<dbReference type="InterPro" id="IPR041490">
    <property type="entry name" value="KstR2_TetR_C"/>
</dbReference>
<dbReference type="Gene3D" id="1.10.10.60">
    <property type="entry name" value="Homeodomain-like"/>
    <property type="match status" value="1"/>
</dbReference>
<dbReference type="Gene3D" id="1.10.357.10">
    <property type="entry name" value="Tetracycline Repressor, domain 2"/>
    <property type="match status" value="1"/>
</dbReference>
<evidence type="ECO:0000256" key="2">
    <source>
        <dbReference type="PROSITE-ProRule" id="PRU00335"/>
    </source>
</evidence>
<dbReference type="KEGG" id="chm:B842_03715"/>
<dbReference type="PANTHER" id="PTHR30055:SF237">
    <property type="entry name" value="TRANSCRIPTIONAL REPRESSOR MCE3R"/>
    <property type="match status" value="1"/>
</dbReference>
<dbReference type="EMBL" id="CP005286">
    <property type="protein sequence ID" value="AJE32596.1"/>
    <property type="molecule type" value="Genomic_DNA"/>
</dbReference>
<accession>A0A0B5D1R4</accession>
<evidence type="ECO:0000313" key="4">
    <source>
        <dbReference type="EMBL" id="AJE32596.1"/>
    </source>
</evidence>
<feature type="domain" description="HTH tetR-type" evidence="3">
    <location>
        <begin position="4"/>
        <end position="64"/>
    </location>
</feature>
<reference evidence="4 5" key="1">
    <citation type="submission" date="2013-04" db="EMBL/GenBank/DDBJ databases">
        <title>Complete genome sequence of Corynebacterium humireducens DSM 45392(T), isolated from a wastewater-fed microbial fuel cell.</title>
        <authorList>
            <person name="Ruckert C."/>
            <person name="Albersmeier A."/>
            <person name="Kalinowski J."/>
        </authorList>
    </citation>
    <scope>NUCLEOTIDE SEQUENCE [LARGE SCALE GENOMIC DNA]</scope>
    <source>
        <strain evidence="5">MFC-5</strain>
    </source>
</reference>
<dbReference type="PANTHER" id="PTHR30055">
    <property type="entry name" value="HTH-TYPE TRANSCRIPTIONAL REGULATOR RUTR"/>
    <property type="match status" value="1"/>
</dbReference>
<proteinExistence type="predicted"/>
<dbReference type="STRING" id="1223515.B842_03715"/>
<dbReference type="InterPro" id="IPR001647">
    <property type="entry name" value="HTH_TetR"/>
</dbReference>
<dbReference type="HOGENOM" id="CLU_069356_22_0_11"/>
<dbReference type="InterPro" id="IPR050109">
    <property type="entry name" value="HTH-type_TetR-like_transc_reg"/>
</dbReference>
<evidence type="ECO:0000259" key="3">
    <source>
        <dbReference type="PROSITE" id="PS50977"/>
    </source>
</evidence>
<evidence type="ECO:0000313" key="5">
    <source>
        <dbReference type="Proteomes" id="UP000031524"/>
    </source>
</evidence>
<dbReference type="InterPro" id="IPR009057">
    <property type="entry name" value="Homeodomain-like_sf"/>
</dbReference>
<dbReference type="OrthoDB" id="9179041at2"/>
<dbReference type="Pfam" id="PF00440">
    <property type="entry name" value="TetR_N"/>
    <property type="match status" value="1"/>
</dbReference>
<dbReference type="SUPFAM" id="SSF48498">
    <property type="entry name" value="Tetracyclin repressor-like, C-terminal domain"/>
    <property type="match status" value="1"/>
</dbReference>
<keyword evidence="5" id="KW-1185">Reference proteome</keyword>
<dbReference type="PROSITE" id="PS50977">
    <property type="entry name" value="HTH_TETR_2"/>
    <property type="match status" value="1"/>
</dbReference>
<sequence>MAKAKRRQEILSAAATIMAAKGFHQTRLGDVGAAVGISGPGLYRHFDSKEALLADILTEISIRLVDGARDAFLRNELTAESDPEAVLNELIAMHVEVAVTEADLIRVQGREIENLEESVREKVKSLQRTYLGLWADALQRARPDLDRATARIRVQLVAGLVNSARYVLHWADLEELRKDVTKMARCALFVE</sequence>
<dbReference type="SUPFAM" id="SSF46689">
    <property type="entry name" value="Homeodomain-like"/>
    <property type="match status" value="1"/>
</dbReference>
<evidence type="ECO:0000256" key="1">
    <source>
        <dbReference type="ARBA" id="ARBA00023125"/>
    </source>
</evidence>
<protein>
    <submittedName>
        <fullName evidence="4">TetR family transcriptional regulator</fullName>
    </submittedName>
</protein>
<feature type="DNA-binding region" description="H-T-H motif" evidence="2">
    <location>
        <begin position="27"/>
        <end position="46"/>
    </location>
</feature>
<name>A0A0B5D1R4_9CORY</name>
<dbReference type="AlphaFoldDB" id="A0A0B5D1R4"/>
<organism evidence="4 5">
    <name type="scientific">Corynebacterium humireducens NBRC 106098 = DSM 45392</name>
    <dbReference type="NCBI Taxonomy" id="1223515"/>
    <lineage>
        <taxon>Bacteria</taxon>
        <taxon>Bacillati</taxon>
        <taxon>Actinomycetota</taxon>
        <taxon>Actinomycetes</taxon>
        <taxon>Mycobacteriales</taxon>
        <taxon>Corynebacteriaceae</taxon>
        <taxon>Corynebacterium</taxon>
    </lineage>
</organism>
<gene>
    <name evidence="4" type="ORF">B842_03715</name>
</gene>
<dbReference type="InterPro" id="IPR036271">
    <property type="entry name" value="Tet_transcr_reg_TetR-rel_C_sf"/>
</dbReference>
<dbReference type="GO" id="GO:0003700">
    <property type="term" value="F:DNA-binding transcription factor activity"/>
    <property type="evidence" value="ECO:0007669"/>
    <property type="project" value="TreeGrafter"/>
</dbReference>
<dbReference type="Pfam" id="PF17932">
    <property type="entry name" value="TetR_C_24"/>
    <property type="match status" value="1"/>
</dbReference>
<dbReference type="GO" id="GO:0000976">
    <property type="term" value="F:transcription cis-regulatory region binding"/>
    <property type="evidence" value="ECO:0007669"/>
    <property type="project" value="TreeGrafter"/>
</dbReference>
<keyword evidence="1 2" id="KW-0238">DNA-binding</keyword>